<accession>A0A846HB40</accession>
<dbReference type="CDD" id="cd00761">
    <property type="entry name" value="Glyco_tranf_GTA_type"/>
    <property type="match status" value="1"/>
</dbReference>
<dbReference type="Gene3D" id="3.90.550.10">
    <property type="entry name" value="Spore Coat Polysaccharide Biosynthesis Protein SpsA, Chain A"/>
    <property type="match status" value="1"/>
</dbReference>
<dbReference type="SUPFAM" id="SSF53448">
    <property type="entry name" value="Nucleotide-diphospho-sugar transferases"/>
    <property type="match status" value="1"/>
</dbReference>
<feature type="domain" description="Glycosyltransferase 2-like" evidence="1">
    <location>
        <begin position="10"/>
        <end position="133"/>
    </location>
</feature>
<protein>
    <submittedName>
        <fullName evidence="2">Glycosyltransferase family 2 protein</fullName>
    </submittedName>
</protein>
<sequence length="306" mass="35519">MSSKPLISGVMIFLNAEKFISEAIASVFAQTYDNWELLLVDDGSTDNSTAIAQKYAEKYPEKVRYLEHPNHQNLAQSVSRNLGISKAKGEYIAFLDADDIWLAPKLEKQLAILQLYPEAGMVYGATQMWFSWTGKPEDMTRDRYRKLGVKPDTLIQPPNLLPLFLRTKAETPGTCAVLIKREVVEAVGGHEESFGSMYEDQAFFAKICLKYPVFIESGCWDKYRQHPDSTCYVAERTGEYHITDITPSYANYLNWLEEYLVKEKLVNTEVWQALQRVLFFVRHPSIYHYYRRIRRIIWKFKALLKK</sequence>
<evidence type="ECO:0000259" key="1">
    <source>
        <dbReference type="Pfam" id="PF00535"/>
    </source>
</evidence>
<reference evidence="2 3" key="1">
    <citation type="journal article" date="2015" name="Genome Announc.">
        <title>Draft Genome Sequence of Cyanobacterium Hassallia byssoidea Strain VB512170, Isolated from Monuments in India.</title>
        <authorList>
            <person name="Singh D."/>
            <person name="Chandrababunaidu M.M."/>
            <person name="Panda A."/>
            <person name="Sen D."/>
            <person name="Bhattacharyya S."/>
            <person name="Adhikary S.P."/>
            <person name="Tripathy S."/>
        </authorList>
    </citation>
    <scope>NUCLEOTIDE SEQUENCE [LARGE SCALE GENOMIC DNA]</scope>
    <source>
        <strain evidence="2 3">VB512170</strain>
    </source>
</reference>
<dbReference type="PANTHER" id="PTHR22916:SF3">
    <property type="entry name" value="UDP-GLCNAC:BETAGAL BETA-1,3-N-ACETYLGLUCOSAMINYLTRANSFERASE-LIKE PROTEIN 1"/>
    <property type="match status" value="1"/>
</dbReference>
<dbReference type="InterPro" id="IPR029044">
    <property type="entry name" value="Nucleotide-diphossugar_trans"/>
</dbReference>
<evidence type="ECO:0000313" key="2">
    <source>
        <dbReference type="EMBL" id="NEU74566.1"/>
    </source>
</evidence>
<organism evidence="2 3">
    <name type="scientific">Hassallia byssoidea VB512170</name>
    <dbReference type="NCBI Taxonomy" id="1304833"/>
    <lineage>
        <taxon>Bacteria</taxon>
        <taxon>Bacillati</taxon>
        <taxon>Cyanobacteriota</taxon>
        <taxon>Cyanophyceae</taxon>
        <taxon>Nostocales</taxon>
        <taxon>Tolypothrichaceae</taxon>
        <taxon>Hassallia</taxon>
    </lineage>
</organism>
<dbReference type="AlphaFoldDB" id="A0A846HB40"/>
<keyword evidence="2" id="KW-0808">Transferase</keyword>
<comment type="caution">
    <text evidence="2">The sequence shown here is derived from an EMBL/GenBank/DDBJ whole genome shotgun (WGS) entry which is preliminary data.</text>
</comment>
<dbReference type="EMBL" id="JTCM02000045">
    <property type="protein sequence ID" value="NEU74566.1"/>
    <property type="molecule type" value="Genomic_DNA"/>
</dbReference>
<dbReference type="GO" id="GO:0016758">
    <property type="term" value="F:hexosyltransferase activity"/>
    <property type="evidence" value="ECO:0007669"/>
    <property type="project" value="UniProtKB-ARBA"/>
</dbReference>
<dbReference type="Proteomes" id="UP000031549">
    <property type="component" value="Unassembled WGS sequence"/>
</dbReference>
<proteinExistence type="predicted"/>
<keyword evidence="3" id="KW-1185">Reference proteome</keyword>
<dbReference type="InterPro" id="IPR001173">
    <property type="entry name" value="Glyco_trans_2-like"/>
</dbReference>
<evidence type="ECO:0000313" key="3">
    <source>
        <dbReference type="Proteomes" id="UP000031549"/>
    </source>
</evidence>
<dbReference type="PANTHER" id="PTHR22916">
    <property type="entry name" value="GLYCOSYLTRANSFERASE"/>
    <property type="match status" value="1"/>
</dbReference>
<name>A0A846HB40_9CYAN</name>
<dbReference type="Pfam" id="PF00535">
    <property type="entry name" value="Glycos_transf_2"/>
    <property type="match status" value="1"/>
</dbReference>
<gene>
    <name evidence="2" type="ORF">PI95_018880</name>
</gene>